<organism evidence="5 6">
    <name type="scientific">Infirmifilum uzonense</name>
    <dbReference type="NCBI Taxonomy" id="1550241"/>
    <lineage>
        <taxon>Archaea</taxon>
        <taxon>Thermoproteota</taxon>
        <taxon>Thermoprotei</taxon>
        <taxon>Thermofilales</taxon>
        <taxon>Thermofilaceae</taxon>
        <taxon>Infirmifilum</taxon>
    </lineage>
</organism>
<evidence type="ECO:0000256" key="2">
    <source>
        <dbReference type="ARBA" id="ARBA00022670"/>
    </source>
</evidence>
<proteinExistence type="inferred from homology"/>
<keyword evidence="6" id="KW-1185">Reference proteome</keyword>
<protein>
    <recommendedName>
        <fullName evidence="7">Hydrogenase maturation protease</fullName>
    </recommendedName>
</protein>
<name>A0A0F7CLF3_9CREN</name>
<dbReference type="Pfam" id="PF01750">
    <property type="entry name" value="HycI"/>
    <property type="match status" value="1"/>
</dbReference>
<dbReference type="SUPFAM" id="SSF53163">
    <property type="entry name" value="HybD-like"/>
    <property type="match status" value="1"/>
</dbReference>
<dbReference type="GO" id="GO:0016485">
    <property type="term" value="P:protein processing"/>
    <property type="evidence" value="ECO:0007669"/>
    <property type="project" value="TreeGrafter"/>
</dbReference>
<dbReference type="KEGG" id="thf:MA03_02145"/>
<dbReference type="PANTHER" id="PTHR30302">
    <property type="entry name" value="HYDROGENASE 1 MATURATION PROTEASE"/>
    <property type="match status" value="1"/>
</dbReference>
<dbReference type="PATRIC" id="fig|1550241.5.peg.438"/>
<dbReference type="PRINTS" id="PR00446">
    <property type="entry name" value="HYDRGNUPTAKE"/>
</dbReference>
<keyword evidence="4" id="KW-0378">Hydrolase</keyword>
<dbReference type="InterPro" id="IPR023430">
    <property type="entry name" value="Pept_HybD-like_dom_sf"/>
</dbReference>
<evidence type="ECO:0000256" key="3">
    <source>
        <dbReference type="ARBA" id="ARBA00022750"/>
    </source>
</evidence>
<dbReference type="Proteomes" id="UP000067434">
    <property type="component" value="Chromosome"/>
</dbReference>
<dbReference type="HOGENOM" id="CLU_099037_4_1_2"/>
<dbReference type="STRING" id="1550241.MA03_02145"/>
<dbReference type="InterPro" id="IPR000671">
    <property type="entry name" value="Peptidase_A31"/>
</dbReference>
<dbReference type="Gene3D" id="3.40.50.1450">
    <property type="entry name" value="HybD-like"/>
    <property type="match status" value="1"/>
</dbReference>
<gene>
    <name evidence="5" type="ORF">MA03_02145</name>
</gene>
<sequence>MVFVGIGNPLSGDDGVGFYVARKLIKKGFGEYVVVAGPNPELHIRKIKEKKPDVLILIDAVDMGLKPGCILVAPVPGSEFKPVPISTHSIPLAILVDMLQVKTYLIGIQVEKIEFGAEMSRSVREAGDTITEIITSMLSDRDVA</sequence>
<dbReference type="GO" id="GO:0004190">
    <property type="term" value="F:aspartic-type endopeptidase activity"/>
    <property type="evidence" value="ECO:0007669"/>
    <property type="project" value="UniProtKB-KW"/>
</dbReference>
<evidence type="ECO:0000313" key="6">
    <source>
        <dbReference type="Proteomes" id="UP000067434"/>
    </source>
</evidence>
<evidence type="ECO:0008006" key="7">
    <source>
        <dbReference type="Google" id="ProtNLM"/>
    </source>
</evidence>
<dbReference type="PANTHER" id="PTHR30302:SF1">
    <property type="entry name" value="HYDROGENASE 2 MATURATION PROTEASE"/>
    <property type="match status" value="1"/>
</dbReference>
<dbReference type="AlphaFoldDB" id="A0A0F7CLF3"/>
<comment type="similarity">
    <text evidence="1">Belongs to the peptidase A31 family.</text>
</comment>
<reference evidence="5 6" key="1">
    <citation type="journal article" date="2015" name="Stand. Genomic Sci.">
        <title>Complete genome sequence of and proposal of Thermofilum uzonense sp. nov. a novel hyperthermophilic crenarchaeon and emended description of the genus Thermofilum.</title>
        <authorList>
            <person name="Toshchakov S.V."/>
            <person name="Korzhenkov A.A."/>
            <person name="Samarov N.I."/>
            <person name="Mazunin I.O."/>
            <person name="Mozhey O.I."/>
            <person name="Shmyr I.S."/>
            <person name="Derbikova K.S."/>
            <person name="Taranov E.A."/>
            <person name="Dominova I.N."/>
            <person name="Bonch-Osmolovskaya E.A."/>
            <person name="Patrushev M.V."/>
            <person name="Podosokorskaya O.A."/>
            <person name="Kublanov I.V."/>
        </authorList>
    </citation>
    <scope>NUCLEOTIDE SEQUENCE [LARGE SCALE GENOMIC DNA]</scope>
    <source>
        <strain evidence="5 6">1807-2</strain>
    </source>
</reference>
<evidence type="ECO:0000256" key="4">
    <source>
        <dbReference type="ARBA" id="ARBA00022801"/>
    </source>
</evidence>
<accession>A0A0F7CLF3</accession>
<evidence type="ECO:0000256" key="1">
    <source>
        <dbReference type="ARBA" id="ARBA00006814"/>
    </source>
</evidence>
<keyword evidence="2" id="KW-0645">Protease</keyword>
<dbReference type="GO" id="GO:0008047">
    <property type="term" value="F:enzyme activator activity"/>
    <property type="evidence" value="ECO:0007669"/>
    <property type="project" value="InterPro"/>
</dbReference>
<dbReference type="EMBL" id="CP009961">
    <property type="protein sequence ID" value="AKG39311.1"/>
    <property type="molecule type" value="Genomic_DNA"/>
</dbReference>
<keyword evidence="3" id="KW-0064">Aspartyl protease</keyword>
<evidence type="ECO:0000313" key="5">
    <source>
        <dbReference type="EMBL" id="AKG39311.1"/>
    </source>
</evidence>
<dbReference type="NCBIfam" id="TIGR00072">
    <property type="entry name" value="hydrog_prot"/>
    <property type="match status" value="1"/>
</dbReference>